<keyword evidence="5" id="KW-0285">Flavoprotein</keyword>
<dbReference type="PANTHER" id="PTHR10211">
    <property type="entry name" value="DEOXYRIBODIPYRIMIDINE PHOTOLYASE"/>
    <property type="match status" value="1"/>
</dbReference>
<feature type="domain" description="Photolyase/cryptochrome alpha/beta" evidence="14">
    <location>
        <begin position="89"/>
        <end position="223"/>
    </location>
</feature>
<evidence type="ECO:0000256" key="2">
    <source>
        <dbReference type="ARBA" id="ARBA00006409"/>
    </source>
</evidence>
<organism evidence="15 16">
    <name type="scientific">Perkinsus olseni</name>
    <name type="common">Perkinsus atlanticus</name>
    <dbReference type="NCBI Taxonomy" id="32597"/>
    <lineage>
        <taxon>Eukaryota</taxon>
        <taxon>Sar</taxon>
        <taxon>Alveolata</taxon>
        <taxon>Perkinsozoa</taxon>
        <taxon>Perkinsea</taxon>
        <taxon>Perkinsida</taxon>
        <taxon>Perkinsidae</taxon>
        <taxon>Perkinsus</taxon>
    </lineage>
</organism>
<dbReference type="GO" id="GO:0003904">
    <property type="term" value="F:deoxyribodipyrimidine photo-lyase activity"/>
    <property type="evidence" value="ECO:0007669"/>
    <property type="project" value="UniProtKB-EC"/>
</dbReference>
<keyword evidence="6" id="KW-0227">DNA damage</keyword>
<evidence type="ECO:0000256" key="6">
    <source>
        <dbReference type="ARBA" id="ARBA00022763"/>
    </source>
</evidence>
<evidence type="ECO:0000259" key="14">
    <source>
        <dbReference type="PROSITE" id="PS51645"/>
    </source>
</evidence>
<comment type="catalytic activity">
    <reaction evidence="12">
        <text>cyclobutadipyrimidine (in DNA) = 2 pyrimidine residues (in DNA).</text>
        <dbReference type="EC" id="4.1.99.3"/>
    </reaction>
</comment>
<dbReference type="AlphaFoldDB" id="A0A7J6SPS0"/>
<dbReference type="EC" id="4.1.99.3" evidence="3"/>
<evidence type="ECO:0000256" key="5">
    <source>
        <dbReference type="ARBA" id="ARBA00022630"/>
    </source>
</evidence>
<evidence type="ECO:0000256" key="1">
    <source>
        <dbReference type="ARBA" id="ARBA00001974"/>
    </source>
</evidence>
<dbReference type="InterPro" id="IPR036155">
    <property type="entry name" value="Crypto/Photolyase_N_sf"/>
</dbReference>
<keyword evidence="7" id="KW-0274">FAD</keyword>
<dbReference type="EMBL" id="JABANM010013214">
    <property type="protein sequence ID" value="KAF4734705.1"/>
    <property type="molecule type" value="Genomic_DNA"/>
</dbReference>
<accession>A0A7J6SPS0</accession>
<evidence type="ECO:0000256" key="8">
    <source>
        <dbReference type="ARBA" id="ARBA00023125"/>
    </source>
</evidence>
<dbReference type="FunFam" id="1.10.579.10:FF:000002">
    <property type="entry name" value="Deoxyribodipyrimidine photolyase"/>
    <property type="match status" value="1"/>
</dbReference>
<dbReference type="GO" id="GO:0003677">
    <property type="term" value="F:DNA binding"/>
    <property type="evidence" value="ECO:0007669"/>
    <property type="project" value="UniProtKB-KW"/>
</dbReference>
<evidence type="ECO:0000313" key="16">
    <source>
        <dbReference type="Proteomes" id="UP000574390"/>
    </source>
</evidence>
<comment type="similarity">
    <text evidence="2">Belongs to the DNA photolyase class-2 family.</text>
</comment>
<evidence type="ECO:0000313" key="15">
    <source>
        <dbReference type="EMBL" id="KAF4734705.1"/>
    </source>
</evidence>
<keyword evidence="10" id="KW-0456">Lyase</keyword>
<gene>
    <name evidence="15" type="ORF">FOZ62_032027</name>
</gene>
<comment type="cofactor">
    <cofactor evidence="1">
        <name>FAD</name>
        <dbReference type="ChEBI" id="CHEBI:57692"/>
    </cofactor>
</comment>
<dbReference type="Proteomes" id="UP000574390">
    <property type="component" value="Unassembled WGS sequence"/>
</dbReference>
<dbReference type="SUPFAM" id="SSF48173">
    <property type="entry name" value="Cryptochrome/photolyase FAD-binding domain"/>
    <property type="match status" value="1"/>
</dbReference>
<dbReference type="InterPro" id="IPR036134">
    <property type="entry name" value="Crypto/Photolyase_FAD-like_sf"/>
</dbReference>
<dbReference type="FunFam" id="1.25.40.80:FF:000004">
    <property type="entry name" value="Deoxyribodipyrimidine photolyase"/>
    <property type="match status" value="1"/>
</dbReference>
<sequence>MRNPTSVARMHHHTVMITASSGPRSRLSREAASWAAELSSEGSFDHPFQTHIFTSFVLLPRLHMATTQVHSGRIRCLHAPSDATDIPTGPVVYWMSREIRSRDNWALLHAQNLALQGKQPLVVVYNLAVGYLGGALRQHVFKVGGLRVVAKNLHDKGIPFRVDYSEDFPKALGKIASKLGSSHVVTDFTPLRLNRKWEEAFVKEAKKLSINFEQVDAHNVVPCWVASDKLEYAARTIRPRLWRNWDTYCTEFSDLQKHPYGYDGVDFEVTTDASFEELLSDEKLLAGLDRSVEPVTWLMPGEDAALDHLSKFINNMKGYSESRNDPTKNAISDLSPYFHYGMISPQRAIMEVANAKTIPKPDRDAFVEEAFVRRELADNFCHYNKNYDNFEGFHNWARKTLEDHEGDKRKYIYNLGELEKALTHDELWNACQNQMVKSGKMHGYLRMYWGKKILEWTENPRQALEFAIYLNDKYELDGRDPNGYVGCAWSIGGVHDQGWAERPIFGKIRYMTYDGCKRKFDIQKYIKKWGAIGKEKDDDSHGIKAFFKPKKRPTGKERGESSSTPKRVKN</sequence>
<reference evidence="15 16" key="1">
    <citation type="submission" date="2020-04" db="EMBL/GenBank/DDBJ databases">
        <title>Perkinsus olseni comparative genomics.</title>
        <authorList>
            <person name="Bogema D.R."/>
        </authorList>
    </citation>
    <scope>NUCLEOTIDE SEQUENCE [LARGE SCALE GENOMIC DNA]</scope>
    <source>
        <strain evidence="15">ATCC PRA-205</strain>
    </source>
</reference>
<dbReference type="Gene3D" id="1.10.579.10">
    <property type="entry name" value="DNA Cyclobutane Dipyrimidine Photolyase, subunit A, domain 3"/>
    <property type="match status" value="1"/>
</dbReference>
<keyword evidence="8" id="KW-0238">DNA-binding</keyword>
<name>A0A7J6SPS0_PEROL</name>
<evidence type="ECO:0000256" key="13">
    <source>
        <dbReference type="SAM" id="MobiDB-lite"/>
    </source>
</evidence>
<evidence type="ECO:0000256" key="11">
    <source>
        <dbReference type="ARBA" id="ARBA00031671"/>
    </source>
</evidence>
<evidence type="ECO:0000256" key="12">
    <source>
        <dbReference type="ARBA" id="ARBA00033999"/>
    </source>
</evidence>
<protein>
    <recommendedName>
        <fullName evidence="4">Deoxyribodipyrimidine photo-lyase</fullName>
        <ecNumber evidence="3">4.1.99.3</ecNumber>
    </recommendedName>
    <alternativeName>
        <fullName evidence="11">DNA photolyase</fullName>
    </alternativeName>
</protein>
<feature type="region of interest" description="Disordered" evidence="13">
    <location>
        <begin position="534"/>
        <end position="570"/>
    </location>
</feature>
<evidence type="ECO:0000256" key="4">
    <source>
        <dbReference type="ARBA" id="ARBA00014046"/>
    </source>
</evidence>
<comment type="caution">
    <text evidence="15">The sequence shown here is derived from an EMBL/GenBank/DDBJ whole genome shotgun (WGS) entry which is preliminary data.</text>
</comment>
<dbReference type="Gene3D" id="3.40.50.620">
    <property type="entry name" value="HUPs"/>
    <property type="match status" value="1"/>
</dbReference>
<dbReference type="InterPro" id="IPR006050">
    <property type="entry name" value="DNA_photolyase_N"/>
</dbReference>
<evidence type="ECO:0000256" key="10">
    <source>
        <dbReference type="ARBA" id="ARBA00023239"/>
    </source>
</evidence>
<dbReference type="InterPro" id="IPR014729">
    <property type="entry name" value="Rossmann-like_a/b/a_fold"/>
</dbReference>
<dbReference type="SUPFAM" id="SSF52425">
    <property type="entry name" value="Cryptochrome/photolyase, N-terminal domain"/>
    <property type="match status" value="1"/>
</dbReference>
<dbReference type="Pfam" id="PF00875">
    <property type="entry name" value="DNA_photolyase"/>
    <property type="match status" value="1"/>
</dbReference>
<evidence type="ECO:0000256" key="9">
    <source>
        <dbReference type="ARBA" id="ARBA00023204"/>
    </source>
</evidence>
<dbReference type="Gene3D" id="1.25.40.80">
    <property type="match status" value="1"/>
</dbReference>
<dbReference type="GO" id="GO:0000719">
    <property type="term" value="P:photoreactive repair"/>
    <property type="evidence" value="ECO:0007669"/>
    <property type="project" value="TreeGrafter"/>
</dbReference>
<dbReference type="PANTHER" id="PTHR10211:SF0">
    <property type="entry name" value="DEOXYRIBODIPYRIMIDINE PHOTO-LYASE"/>
    <property type="match status" value="1"/>
</dbReference>
<dbReference type="PROSITE" id="PS51645">
    <property type="entry name" value="PHR_CRY_ALPHA_BETA"/>
    <property type="match status" value="1"/>
</dbReference>
<feature type="compositionally biased region" description="Polar residues" evidence="13">
    <location>
        <begin position="561"/>
        <end position="570"/>
    </location>
</feature>
<dbReference type="InterPro" id="IPR052219">
    <property type="entry name" value="Photolyase_Class-2"/>
</dbReference>
<keyword evidence="9" id="KW-0234">DNA repair</keyword>
<dbReference type="InterPro" id="IPR008148">
    <property type="entry name" value="DNA_photolyase_2"/>
</dbReference>
<evidence type="ECO:0000256" key="7">
    <source>
        <dbReference type="ARBA" id="ARBA00022827"/>
    </source>
</evidence>
<evidence type="ECO:0000256" key="3">
    <source>
        <dbReference type="ARBA" id="ARBA00013149"/>
    </source>
</evidence>
<dbReference type="NCBIfam" id="TIGR00591">
    <property type="entry name" value="phr2"/>
    <property type="match status" value="1"/>
</dbReference>
<proteinExistence type="inferred from homology"/>